<dbReference type="InterPro" id="IPR011009">
    <property type="entry name" value="Kinase-like_dom_sf"/>
</dbReference>
<accession>A0A8K1FPJ4</accession>
<dbReference type="AlphaFoldDB" id="A0A8K1FPJ4"/>
<keyword evidence="8" id="KW-1185">Reference proteome</keyword>
<protein>
    <recommendedName>
        <fullName evidence="6">Protein kinase domain-containing protein</fullName>
    </recommendedName>
</protein>
<dbReference type="PANTHER" id="PTHR24345:SF0">
    <property type="entry name" value="CELL CYCLE SERINE_THREONINE-PROTEIN KINASE CDC5_MSD2"/>
    <property type="match status" value="1"/>
</dbReference>
<dbReference type="PROSITE" id="PS00108">
    <property type="entry name" value="PROTEIN_KINASE_ST"/>
    <property type="match status" value="1"/>
</dbReference>
<evidence type="ECO:0000256" key="4">
    <source>
        <dbReference type="ARBA" id="ARBA00022777"/>
    </source>
</evidence>
<proteinExistence type="predicted"/>
<keyword evidence="5" id="KW-0067">ATP-binding</keyword>
<keyword evidence="3" id="KW-0547">Nucleotide-binding</keyword>
<dbReference type="GO" id="GO:0005634">
    <property type="term" value="C:nucleus"/>
    <property type="evidence" value="ECO:0007669"/>
    <property type="project" value="TreeGrafter"/>
</dbReference>
<evidence type="ECO:0000313" key="8">
    <source>
        <dbReference type="Proteomes" id="UP000794436"/>
    </source>
</evidence>
<evidence type="ECO:0000256" key="5">
    <source>
        <dbReference type="ARBA" id="ARBA00022840"/>
    </source>
</evidence>
<dbReference type="GO" id="GO:0004674">
    <property type="term" value="F:protein serine/threonine kinase activity"/>
    <property type="evidence" value="ECO:0007669"/>
    <property type="project" value="UniProtKB-KW"/>
</dbReference>
<evidence type="ECO:0000256" key="2">
    <source>
        <dbReference type="ARBA" id="ARBA00022679"/>
    </source>
</evidence>
<evidence type="ECO:0000256" key="1">
    <source>
        <dbReference type="ARBA" id="ARBA00022527"/>
    </source>
</evidence>
<evidence type="ECO:0000259" key="6">
    <source>
        <dbReference type="PROSITE" id="PS50011"/>
    </source>
</evidence>
<dbReference type="PROSITE" id="PS50011">
    <property type="entry name" value="PROTEIN_KINASE_DOM"/>
    <property type="match status" value="1"/>
</dbReference>
<dbReference type="OrthoDB" id="4062651at2759"/>
<gene>
    <name evidence="7" type="ORF">Poli38472_012078</name>
</gene>
<dbReference type="SUPFAM" id="SSF56112">
    <property type="entry name" value="Protein kinase-like (PK-like)"/>
    <property type="match status" value="1"/>
</dbReference>
<dbReference type="SMART" id="SM00220">
    <property type="entry name" value="S_TKc"/>
    <property type="match status" value="1"/>
</dbReference>
<dbReference type="GO" id="GO:0005524">
    <property type="term" value="F:ATP binding"/>
    <property type="evidence" value="ECO:0007669"/>
    <property type="project" value="UniProtKB-KW"/>
</dbReference>
<evidence type="ECO:0000256" key="3">
    <source>
        <dbReference type="ARBA" id="ARBA00022741"/>
    </source>
</evidence>
<dbReference type="EMBL" id="SPLM01000006">
    <property type="protein sequence ID" value="TMW66962.1"/>
    <property type="molecule type" value="Genomic_DNA"/>
</dbReference>
<keyword evidence="4" id="KW-0418">Kinase</keyword>
<dbReference type="InterPro" id="IPR000719">
    <property type="entry name" value="Prot_kinase_dom"/>
</dbReference>
<dbReference type="Proteomes" id="UP000794436">
    <property type="component" value="Unassembled WGS sequence"/>
</dbReference>
<dbReference type="PANTHER" id="PTHR24345">
    <property type="entry name" value="SERINE/THREONINE-PROTEIN KINASE PLK"/>
    <property type="match status" value="1"/>
</dbReference>
<organism evidence="7 8">
    <name type="scientific">Pythium oligandrum</name>
    <name type="common">Mycoparasitic fungus</name>
    <dbReference type="NCBI Taxonomy" id="41045"/>
    <lineage>
        <taxon>Eukaryota</taxon>
        <taxon>Sar</taxon>
        <taxon>Stramenopiles</taxon>
        <taxon>Oomycota</taxon>
        <taxon>Peronosporomycetes</taxon>
        <taxon>Pythiales</taxon>
        <taxon>Pythiaceae</taxon>
        <taxon>Pythium</taxon>
    </lineage>
</organism>
<feature type="domain" description="Protein kinase" evidence="6">
    <location>
        <begin position="172"/>
        <end position="441"/>
    </location>
</feature>
<reference evidence="7" key="1">
    <citation type="submission" date="2019-03" db="EMBL/GenBank/DDBJ databases">
        <title>Long read genome sequence of the mycoparasitic Pythium oligandrum ATCC 38472 isolated from sugarbeet rhizosphere.</title>
        <authorList>
            <person name="Gaulin E."/>
        </authorList>
    </citation>
    <scope>NUCLEOTIDE SEQUENCE</scope>
    <source>
        <strain evidence="7">ATCC 38472_TT</strain>
    </source>
</reference>
<dbReference type="Gene3D" id="1.10.510.10">
    <property type="entry name" value="Transferase(Phosphotransferase) domain 1"/>
    <property type="match status" value="1"/>
</dbReference>
<dbReference type="InterPro" id="IPR008271">
    <property type="entry name" value="Ser/Thr_kinase_AS"/>
</dbReference>
<name>A0A8K1FPJ4_PYTOL</name>
<sequence length="445" mass="50631">MRRNSFLATTAPASPAAFAPTPRRLLNLWSKDVSKVKETGTSEDVAVLSVKPIPRDAKELPILRYQYTARNVKVSLGSWWHLQGYQVKSIQLVTGATPTLRVFTRSPQKPEQKMTIPLDMTCQSHNFHGLTLKSRKDHRFRVRIRFVTPADAVIWQRVLLETIAHAKWLQGVEEVACLSQDCANRVVLLRHLATRHESVAKVITNVRVDDGTCEEVTTLRKLVPQVGHTTPWRFLTEYRVYETKDDVRIIMPRFPGKNLLHYLTSRPRPHVLSEKDARTIMANVCESLRELHDQGIVHCDIKLENILIADPKNVRIIDLGGACDTSSTNDSSPRPRRMIGTPGYIAPERVLRVDDPPTPAVDVFSLGVVLYQMLIGQHPFHAVGHRRLTLDDSLSLDWSNMERRLQMRGVSTEAQELLHSLVESNPNARIRLEQIQQHPWLAETQ</sequence>
<comment type="caution">
    <text evidence="7">The sequence shown here is derived from an EMBL/GenBank/DDBJ whole genome shotgun (WGS) entry which is preliminary data.</text>
</comment>
<keyword evidence="1" id="KW-0723">Serine/threonine-protein kinase</keyword>
<evidence type="ECO:0000313" key="7">
    <source>
        <dbReference type="EMBL" id="TMW66962.1"/>
    </source>
</evidence>
<keyword evidence="2" id="KW-0808">Transferase</keyword>
<dbReference type="Pfam" id="PF00069">
    <property type="entry name" value="Pkinase"/>
    <property type="match status" value="1"/>
</dbReference>